<reference evidence="1 2" key="1">
    <citation type="submission" date="2016-04" db="EMBL/GenBank/DDBJ databases">
        <authorList>
            <person name="Chen L."/>
            <person name="Zhuang W."/>
            <person name="Wang G."/>
        </authorList>
    </citation>
    <scope>NUCLEOTIDE SEQUENCE [LARGE SCALE GENOMIC DNA]</scope>
    <source>
        <strain evidence="2">GR20</strain>
    </source>
</reference>
<organism evidence="1 2">
    <name type="scientific">Niastella koreensis</name>
    <dbReference type="NCBI Taxonomy" id="354356"/>
    <lineage>
        <taxon>Bacteria</taxon>
        <taxon>Pseudomonadati</taxon>
        <taxon>Bacteroidota</taxon>
        <taxon>Chitinophagia</taxon>
        <taxon>Chitinophagales</taxon>
        <taxon>Chitinophagaceae</taxon>
        <taxon>Niastella</taxon>
    </lineage>
</organism>
<sequence>MEVSLVKLIEEINALLESRSLPPESREIFVSAKNHAEKALEARELLDEAKFAILVLELIKVLSGFFMN</sequence>
<protein>
    <submittedName>
        <fullName evidence="1">Uncharacterized protein</fullName>
    </submittedName>
</protein>
<proteinExistence type="predicted"/>
<keyword evidence="2" id="KW-1185">Reference proteome</keyword>
<gene>
    <name evidence="1" type="ORF">A4D02_35850</name>
</gene>
<dbReference type="EMBL" id="LWBO01000038">
    <property type="protein sequence ID" value="OQP43419.1"/>
    <property type="molecule type" value="Genomic_DNA"/>
</dbReference>
<name>A0ABX3NQY3_9BACT</name>
<accession>A0ABX3NQY3</accession>
<dbReference type="RefSeq" id="WP_014222272.1">
    <property type="nucleotide sequence ID" value="NZ_LWBO01000038.1"/>
</dbReference>
<dbReference type="Proteomes" id="UP000192277">
    <property type="component" value="Unassembled WGS sequence"/>
</dbReference>
<evidence type="ECO:0000313" key="2">
    <source>
        <dbReference type="Proteomes" id="UP000192277"/>
    </source>
</evidence>
<comment type="caution">
    <text evidence="1">The sequence shown here is derived from an EMBL/GenBank/DDBJ whole genome shotgun (WGS) entry which is preliminary data.</text>
</comment>
<evidence type="ECO:0000313" key="1">
    <source>
        <dbReference type="EMBL" id="OQP43419.1"/>
    </source>
</evidence>